<feature type="non-terminal residue" evidence="2">
    <location>
        <position position="239"/>
    </location>
</feature>
<dbReference type="Pfam" id="PF02514">
    <property type="entry name" value="CobN-Mg_chel"/>
    <property type="match status" value="1"/>
</dbReference>
<dbReference type="GO" id="GO:0051116">
    <property type="term" value="F:cobaltochelatase activity"/>
    <property type="evidence" value="ECO:0007669"/>
    <property type="project" value="UniProtKB-EC"/>
</dbReference>
<feature type="domain" description="CobN/magnesium chelatase" evidence="1">
    <location>
        <begin position="100"/>
        <end position="228"/>
    </location>
</feature>
<evidence type="ECO:0000313" key="3">
    <source>
        <dbReference type="Proteomes" id="UP001596956"/>
    </source>
</evidence>
<keyword evidence="2" id="KW-0436">Ligase</keyword>
<keyword evidence="3" id="KW-1185">Reference proteome</keyword>
<reference evidence="3" key="1">
    <citation type="journal article" date="2019" name="Int. J. Syst. Evol. Microbiol.">
        <title>The Global Catalogue of Microorganisms (GCM) 10K type strain sequencing project: providing services to taxonomists for standard genome sequencing and annotation.</title>
        <authorList>
            <consortium name="The Broad Institute Genomics Platform"/>
            <consortium name="The Broad Institute Genome Sequencing Center for Infectious Disease"/>
            <person name="Wu L."/>
            <person name="Ma J."/>
        </authorList>
    </citation>
    <scope>NUCLEOTIDE SEQUENCE [LARGE SCALE GENOMIC DNA]</scope>
    <source>
        <strain evidence="3">CCUG 63369</strain>
    </source>
</reference>
<evidence type="ECO:0000313" key="2">
    <source>
        <dbReference type="EMBL" id="MFD0799802.1"/>
    </source>
</evidence>
<evidence type="ECO:0000259" key="1">
    <source>
        <dbReference type="Pfam" id="PF02514"/>
    </source>
</evidence>
<proteinExistence type="predicted"/>
<sequence length="239" mass="24388">MATILLLSTADTELLAARAADSGYRTANPARTDPGDLGGLLEGVDIAVVRLLGGSEAWPGGLERLRADGVPLVALGGEAAPDAEMIAHSTVPSGVATDAHAYLREGGIANLRELARFLSDTVLLTGEGFQPPQAMPEYGVHEIAPRAGERPAPRPSGVAPTVAVVFYRAHELSGNTAFVDTLCHAIEDAGGAPLPVFSGSLRGLTRDSHPGLFEILDRADAVITTVLAAGGAVAADASG</sequence>
<dbReference type="Proteomes" id="UP001596956">
    <property type="component" value="Unassembled WGS sequence"/>
</dbReference>
<gene>
    <name evidence="2" type="ORF">ACFQZU_00505</name>
</gene>
<dbReference type="EC" id="6.6.1.2" evidence="2"/>
<protein>
    <submittedName>
        <fullName evidence="2">Cobaltochelatase subunit CobN</fullName>
        <ecNumber evidence="2">6.6.1.2</ecNumber>
    </submittedName>
</protein>
<organism evidence="2 3">
    <name type="scientific">Streptomonospora algeriensis</name>
    <dbReference type="NCBI Taxonomy" id="995084"/>
    <lineage>
        <taxon>Bacteria</taxon>
        <taxon>Bacillati</taxon>
        <taxon>Actinomycetota</taxon>
        <taxon>Actinomycetes</taxon>
        <taxon>Streptosporangiales</taxon>
        <taxon>Nocardiopsidaceae</taxon>
        <taxon>Streptomonospora</taxon>
    </lineage>
</organism>
<dbReference type="EMBL" id="JBHTHR010000005">
    <property type="protein sequence ID" value="MFD0799802.1"/>
    <property type="molecule type" value="Genomic_DNA"/>
</dbReference>
<dbReference type="InterPro" id="IPR003672">
    <property type="entry name" value="CobN/Mg_chltase"/>
</dbReference>
<name>A0ABW3B8Y6_9ACTN</name>
<comment type="caution">
    <text evidence="2">The sequence shown here is derived from an EMBL/GenBank/DDBJ whole genome shotgun (WGS) entry which is preliminary data.</text>
</comment>
<accession>A0ABW3B8Y6</accession>